<keyword evidence="2" id="KW-1185">Reference proteome</keyword>
<evidence type="ECO:0000313" key="2">
    <source>
        <dbReference type="Proteomes" id="UP000499080"/>
    </source>
</evidence>
<proteinExistence type="predicted"/>
<accession>A0A4Y2M9J3</accession>
<reference evidence="1 2" key="1">
    <citation type="journal article" date="2019" name="Sci. Rep.">
        <title>Orb-weaving spider Araneus ventricosus genome elucidates the spidroin gene catalogue.</title>
        <authorList>
            <person name="Kono N."/>
            <person name="Nakamura H."/>
            <person name="Ohtoshi R."/>
            <person name="Moran D.A.P."/>
            <person name="Shinohara A."/>
            <person name="Yoshida Y."/>
            <person name="Fujiwara M."/>
            <person name="Mori M."/>
            <person name="Tomita M."/>
            <person name="Arakawa K."/>
        </authorList>
    </citation>
    <scope>NUCLEOTIDE SEQUENCE [LARGE SCALE GENOMIC DNA]</scope>
</reference>
<organism evidence="1 2">
    <name type="scientific">Araneus ventricosus</name>
    <name type="common">Orbweaver spider</name>
    <name type="synonym">Epeira ventricosa</name>
    <dbReference type="NCBI Taxonomy" id="182803"/>
    <lineage>
        <taxon>Eukaryota</taxon>
        <taxon>Metazoa</taxon>
        <taxon>Ecdysozoa</taxon>
        <taxon>Arthropoda</taxon>
        <taxon>Chelicerata</taxon>
        <taxon>Arachnida</taxon>
        <taxon>Araneae</taxon>
        <taxon>Araneomorphae</taxon>
        <taxon>Entelegynae</taxon>
        <taxon>Araneoidea</taxon>
        <taxon>Araneidae</taxon>
        <taxon>Araneus</taxon>
    </lineage>
</organism>
<evidence type="ECO:0000313" key="1">
    <source>
        <dbReference type="EMBL" id="GBN23242.1"/>
    </source>
</evidence>
<dbReference type="EMBL" id="BGPR01006970">
    <property type="protein sequence ID" value="GBN23242.1"/>
    <property type="molecule type" value="Genomic_DNA"/>
</dbReference>
<name>A0A4Y2M9J3_ARAVE</name>
<sequence length="93" mass="9956">MDGKSQTQNQGGRRVAPHSPGAAFIKHIKQHSRYTPSHLESIVWKVFDIVDGAPAVPGAIGGDIFGCFPTPQLRLACLLARTAHASSFVTDFA</sequence>
<comment type="caution">
    <text evidence="1">The sequence shown here is derived from an EMBL/GenBank/DDBJ whole genome shotgun (WGS) entry which is preliminary data.</text>
</comment>
<dbReference type="Proteomes" id="UP000499080">
    <property type="component" value="Unassembled WGS sequence"/>
</dbReference>
<gene>
    <name evidence="1" type="ORF">AVEN_1013_1</name>
</gene>
<protein>
    <submittedName>
        <fullName evidence="1">Uncharacterized protein</fullName>
    </submittedName>
</protein>
<dbReference type="AlphaFoldDB" id="A0A4Y2M9J3"/>